<evidence type="ECO:0000313" key="3">
    <source>
        <dbReference type="EMBL" id="GBQ05643.1"/>
    </source>
</evidence>
<evidence type="ECO:0000259" key="2">
    <source>
        <dbReference type="Pfam" id="PF13709"/>
    </source>
</evidence>
<organism evidence="3 4">
    <name type="scientific">Saccharibacter floricola DSM 15669</name>
    <dbReference type="NCBI Taxonomy" id="1123227"/>
    <lineage>
        <taxon>Bacteria</taxon>
        <taxon>Pseudomonadati</taxon>
        <taxon>Pseudomonadota</taxon>
        <taxon>Alphaproteobacteria</taxon>
        <taxon>Acetobacterales</taxon>
        <taxon>Acetobacteraceae</taxon>
        <taxon>Saccharibacter</taxon>
    </lineage>
</organism>
<dbReference type="CDD" id="cd03143">
    <property type="entry name" value="A4_beta-galactosidase_middle_domain"/>
    <property type="match status" value="1"/>
</dbReference>
<sequence length="317" mass="34392">MGTLQNPDFVTPDWPLWPLLSVLALVFLGVDILCSLGRQGFLPLFRVAMVIGGVSFAGNAAFSASSDTVPTGALDIHLAYVVTGDAPTDEATRQGLEGLTHFVNHRSTAHLGAPIGVTPGHDDLAFYPLIYWPILPNAQPSPAQNAALNDYIHHGGLLLLDEMGAGSILDNSNGDATRRAIKRVTEELDIPPLTTIDDTHTLSHAFYLLHDYPGRVSGQPVYVARFGDENGENVSPVIIGNGDWAHAWAIDQQGHPPFAVVPDGDSQRTLAYRFGFNAVIYALTGNYKNDQRHYPEMLHRLKNTQDDTQQPTGEEGP</sequence>
<accession>A0ABQ0NXH9</accession>
<evidence type="ECO:0000256" key="1">
    <source>
        <dbReference type="SAM" id="Phobius"/>
    </source>
</evidence>
<dbReference type="InterPro" id="IPR025297">
    <property type="entry name" value="DUF4159"/>
</dbReference>
<keyword evidence="1" id="KW-0472">Membrane</keyword>
<evidence type="ECO:0000313" key="4">
    <source>
        <dbReference type="Proteomes" id="UP001062901"/>
    </source>
</evidence>
<proteinExistence type="predicted"/>
<dbReference type="Gene3D" id="3.40.50.12140">
    <property type="entry name" value="Domain of unknown function DUF4159"/>
    <property type="match status" value="1"/>
</dbReference>
<keyword evidence="4" id="KW-1185">Reference proteome</keyword>
<reference evidence="3" key="1">
    <citation type="submission" date="2013-04" db="EMBL/GenBank/DDBJ databases">
        <title>The genome sequencing project of 58 acetic acid bacteria.</title>
        <authorList>
            <person name="Okamoto-Kainuma A."/>
            <person name="Ishikawa M."/>
            <person name="Umino S."/>
            <person name="Koizumi Y."/>
            <person name="Shiwa Y."/>
            <person name="Yoshikawa H."/>
            <person name="Matsutani M."/>
            <person name="Matsushita K."/>
        </authorList>
    </citation>
    <scope>NUCLEOTIDE SEQUENCE</scope>
    <source>
        <strain evidence="3">DSM 15669</strain>
    </source>
</reference>
<dbReference type="Proteomes" id="UP001062901">
    <property type="component" value="Unassembled WGS sequence"/>
</dbReference>
<keyword evidence="1" id="KW-0812">Transmembrane</keyword>
<feature type="transmembrane region" description="Helical" evidence="1">
    <location>
        <begin position="16"/>
        <end position="37"/>
    </location>
</feature>
<name>A0ABQ0NXH9_9PROT</name>
<protein>
    <recommendedName>
        <fullName evidence="2">DUF4159 domain-containing protein</fullName>
    </recommendedName>
</protein>
<keyword evidence="1" id="KW-1133">Transmembrane helix</keyword>
<feature type="domain" description="DUF4159" evidence="2">
    <location>
        <begin position="77"/>
        <end position="283"/>
    </location>
</feature>
<feature type="transmembrane region" description="Helical" evidence="1">
    <location>
        <begin position="44"/>
        <end position="62"/>
    </location>
</feature>
<gene>
    <name evidence="3" type="ORF">AA15669_0562</name>
</gene>
<comment type="caution">
    <text evidence="3">The sequence shown here is derived from an EMBL/GenBank/DDBJ whole genome shotgun (WGS) entry which is preliminary data.</text>
</comment>
<dbReference type="EMBL" id="BAQD01000005">
    <property type="protein sequence ID" value="GBQ05643.1"/>
    <property type="molecule type" value="Genomic_DNA"/>
</dbReference>
<dbReference type="Pfam" id="PF13709">
    <property type="entry name" value="DUF4159"/>
    <property type="match status" value="1"/>
</dbReference>